<comment type="caution">
    <text evidence="2">The sequence shown here is derived from an EMBL/GenBank/DDBJ whole genome shotgun (WGS) entry which is preliminary data.</text>
</comment>
<keyword evidence="1" id="KW-0472">Membrane</keyword>
<keyword evidence="1" id="KW-1133">Transmembrane helix</keyword>
<dbReference type="RefSeq" id="WP_143489931.1">
    <property type="nucleotide sequence ID" value="NZ_VJOY01000018.1"/>
</dbReference>
<feature type="transmembrane region" description="Helical" evidence="1">
    <location>
        <begin position="105"/>
        <end position="122"/>
    </location>
</feature>
<dbReference type="Proteomes" id="UP000315235">
    <property type="component" value="Unassembled WGS sequence"/>
</dbReference>
<evidence type="ECO:0000313" key="3">
    <source>
        <dbReference type="Proteomes" id="UP000315235"/>
    </source>
</evidence>
<name>A0A553GUX6_9PSED</name>
<proteinExistence type="predicted"/>
<keyword evidence="3" id="KW-1185">Reference proteome</keyword>
<evidence type="ECO:0000313" key="2">
    <source>
        <dbReference type="EMBL" id="TRX73246.1"/>
    </source>
</evidence>
<organism evidence="2 3">
    <name type="scientific">Pseudomonas mangiferae</name>
    <dbReference type="NCBI Taxonomy" id="2593654"/>
    <lineage>
        <taxon>Bacteria</taxon>
        <taxon>Pseudomonadati</taxon>
        <taxon>Pseudomonadota</taxon>
        <taxon>Gammaproteobacteria</taxon>
        <taxon>Pseudomonadales</taxon>
        <taxon>Pseudomonadaceae</taxon>
        <taxon>Pseudomonas</taxon>
    </lineage>
</organism>
<sequence>MTLKLLIVIVSAVGAFFTLAIGVYMTILSLRILDEVESHLHRSALVKNNRNNMGGGWIGCTYRLLQINMALLMKEFFIKKGEMDQQDLLEFPTDLEKKITRPGRVLLVSGLFTFAVLIYARYSSVLH</sequence>
<dbReference type="OrthoDB" id="6998904at2"/>
<gene>
    <name evidence="2" type="ORF">FM069_18915</name>
</gene>
<keyword evidence="1" id="KW-0812">Transmembrane</keyword>
<protein>
    <submittedName>
        <fullName evidence="2">Uncharacterized protein</fullName>
    </submittedName>
</protein>
<reference evidence="2 3" key="1">
    <citation type="submission" date="2019-07" db="EMBL/GenBank/DDBJ databases">
        <title>Pseudomonas mangiferae sp. nov., isolated from bark of mango tree in Thailand.</title>
        <authorList>
            <person name="Srisuk N."/>
            <person name="Anurat P."/>
        </authorList>
    </citation>
    <scope>NUCLEOTIDE SEQUENCE [LARGE SCALE GENOMIC DNA]</scope>
    <source>
        <strain evidence="2 3">DMKU_BBB3-04</strain>
    </source>
</reference>
<feature type="transmembrane region" description="Helical" evidence="1">
    <location>
        <begin position="6"/>
        <end position="33"/>
    </location>
</feature>
<dbReference type="EMBL" id="VJOY01000018">
    <property type="protein sequence ID" value="TRX73246.1"/>
    <property type="molecule type" value="Genomic_DNA"/>
</dbReference>
<accession>A0A553GUX6</accession>
<evidence type="ECO:0000256" key="1">
    <source>
        <dbReference type="SAM" id="Phobius"/>
    </source>
</evidence>
<dbReference type="AlphaFoldDB" id="A0A553GUX6"/>